<keyword evidence="6" id="KW-1185">Reference proteome</keyword>
<evidence type="ECO:0000256" key="3">
    <source>
        <dbReference type="ARBA" id="ARBA00023004"/>
    </source>
</evidence>
<proteinExistence type="predicted"/>
<dbReference type="GO" id="GO:0020037">
    <property type="term" value="F:heme binding"/>
    <property type="evidence" value="ECO:0007669"/>
    <property type="project" value="InterPro"/>
</dbReference>
<keyword evidence="1" id="KW-0349">Heme</keyword>
<dbReference type="GO" id="GO:0016705">
    <property type="term" value="F:oxidoreductase activity, acting on paired donors, with incorporation or reduction of molecular oxygen"/>
    <property type="evidence" value="ECO:0007669"/>
    <property type="project" value="InterPro"/>
</dbReference>
<evidence type="ECO:0000256" key="2">
    <source>
        <dbReference type="ARBA" id="ARBA00022723"/>
    </source>
</evidence>
<organism evidence="5 6">
    <name type="scientific">Trichoderma harzianum CBS 226.95</name>
    <dbReference type="NCBI Taxonomy" id="983964"/>
    <lineage>
        <taxon>Eukaryota</taxon>
        <taxon>Fungi</taxon>
        <taxon>Dikarya</taxon>
        <taxon>Ascomycota</taxon>
        <taxon>Pezizomycotina</taxon>
        <taxon>Sordariomycetes</taxon>
        <taxon>Hypocreomycetidae</taxon>
        <taxon>Hypocreales</taxon>
        <taxon>Hypocreaceae</taxon>
        <taxon>Trichoderma</taxon>
    </lineage>
</organism>
<dbReference type="STRING" id="983964.A0A2T4AST8"/>
<dbReference type="PRINTS" id="PR00385">
    <property type="entry name" value="P450"/>
</dbReference>
<dbReference type="InterPro" id="IPR036396">
    <property type="entry name" value="Cyt_P450_sf"/>
</dbReference>
<dbReference type="InterPro" id="IPR050121">
    <property type="entry name" value="Cytochrome_P450_monoxygenase"/>
</dbReference>
<dbReference type="InterPro" id="IPR001128">
    <property type="entry name" value="Cyt_P450"/>
</dbReference>
<gene>
    <name evidence="5" type="ORF">M431DRAFT_72529</name>
</gene>
<evidence type="ECO:0000256" key="4">
    <source>
        <dbReference type="SAM" id="Phobius"/>
    </source>
</evidence>
<dbReference type="GO" id="GO:0004497">
    <property type="term" value="F:monooxygenase activity"/>
    <property type="evidence" value="ECO:0007669"/>
    <property type="project" value="InterPro"/>
</dbReference>
<evidence type="ECO:0000313" key="5">
    <source>
        <dbReference type="EMBL" id="PTB60121.1"/>
    </source>
</evidence>
<evidence type="ECO:0000256" key="1">
    <source>
        <dbReference type="ARBA" id="ARBA00022617"/>
    </source>
</evidence>
<keyword evidence="3" id="KW-0408">Iron</keyword>
<dbReference type="CDD" id="cd11060">
    <property type="entry name" value="CYP57A1-like"/>
    <property type="match status" value="1"/>
</dbReference>
<dbReference type="SUPFAM" id="SSF48264">
    <property type="entry name" value="Cytochrome P450"/>
    <property type="match status" value="1"/>
</dbReference>
<protein>
    <recommendedName>
        <fullName evidence="7">Cytochrome P450</fullName>
    </recommendedName>
</protein>
<dbReference type="PANTHER" id="PTHR24305">
    <property type="entry name" value="CYTOCHROME P450"/>
    <property type="match status" value="1"/>
</dbReference>
<dbReference type="GO" id="GO:0005506">
    <property type="term" value="F:iron ion binding"/>
    <property type="evidence" value="ECO:0007669"/>
    <property type="project" value="InterPro"/>
</dbReference>
<accession>A0A2T4AST8</accession>
<evidence type="ECO:0008006" key="7">
    <source>
        <dbReference type="Google" id="ProtNLM"/>
    </source>
</evidence>
<feature type="transmembrane region" description="Helical" evidence="4">
    <location>
        <begin position="20"/>
        <end position="45"/>
    </location>
</feature>
<dbReference type="Gene3D" id="1.10.630.10">
    <property type="entry name" value="Cytochrome P450"/>
    <property type="match status" value="1"/>
</dbReference>
<dbReference type="Pfam" id="PF00067">
    <property type="entry name" value="p450"/>
    <property type="match status" value="1"/>
</dbReference>
<dbReference type="EMBL" id="KZ679675">
    <property type="protein sequence ID" value="PTB60121.1"/>
    <property type="molecule type" value="Genomic_DNA"/>
</dbReference>
<dbReference type="RefSeq" id="XP_024779798.1">
    <property type="nucleotide sequence ID" value="XM_024922039.1"/>
</dbReference>
<keyword evidence="4" id="KW-1133">Transmembrane helix</keyword>
<evidence type="ECO:0000313" key="6">
    <source>
        <dbReference type="Proteomes" id="UP000241690"/>
    </source>
</evidence>
<dbReference type="AlphaFoldDB" id="A0A2T4AST8"/>
<keyword evidence="4" id="KW-0812">Transmembrane</keyword>
<dbReference type="GeneID" id="36630622"/>
<keyword evidence="2" id="KW-0479">Metal-binding</keyword>
<dbReference type="Proteomes" id="UP000241690">
    <property type="component" value="Unassembled WGS sequence"/>
</dbReference>
<reference evidence="5 6" key="1">
    <citation type="submission" date="2016-07" db="EMBL/GenBank/DDBJ databases">
        <title>Multiple horizontal gene transfer events from other fungi enriched the ability of initially mycotrophic Trichoderma (Ascomycota) to feed on dead plant biomass.</title>
        <authorList>
            <consortium name="DOE Joint Genome Institute"/>
            <person name="Aerts A."/>
            <person name="Atanasova L."/>
            <person name="Chenthamara K."/>
            <person name="Zhang J."/>
            <person name="Grujic M."/>
            <person name="Henrissat B."/>
            <person name="Kuo A."/>
            <person name="Salamov A."/>
            <person name="Lipzen A."/>
            <person name="Labutti K."/>
            <person name="Barry K."/>
            <person name="Miao Y."/>
            <person name="Rahimi M.J."/>
            <person name="Shen Q."/>
            <person name="Grigoriev I.V."/>
            <person name="Kubicek C.P."/>
            <person name="Druzhinina I.S."/>
        </authorList>
    </citation>
    <scope>NUCLEOTIDE SEQUENCE [LARGE SCALE GENOMIC DNA]</scope>
    <source>
        <strain evidence="5 6">CBS 226.95</strain>
    </source>
</reference>
<name>A0A2T4AST8_TRIHA</name>
<keyword evidence="4" id="KW-0472">Membrane</keyword>
<sequence length="545" mass="61495">MLSHTAQLAHRVWSYVDRVGSFFSVISPVSVALFASVVIVAWFVSSSTWQYYRLRHFDGPLLAKISNLWLFRSVDSGRSYLDFWEVTQKYGTIARVGLNDLVTDDPVFVKHMCNVKTEYRRSSWYDGMRFNPTSNNCLSTRDEAAHSALRSKMAAGYAGRDVDNIESKMDNNVRAFMGLLGRYADKKAPVDLGRKVQYFTLDCISDIAYGAPFGFVETDTDVYEYIETTEKNLPMVMVVTVFPWLLRLLNSPILKGLLPSAKDKLAFGRIMSIARDVAAERFKPDVKAERDMLGSFIRHGLTQTESESEILLQIAAGSDTTASAIRSTMLELCANPEILRKLRQEIASANIAGDVITDSEAKVLPYLQAVIKEGFRIFPPIAGLMSKEVPPQGDTWNGVFIPGGTRVGYSIWAITRRQDVWGEDALKFRPERWLNISSDKLKEMESTLDLIFSYGRWLCLGKSIALIELNKVFVEVRFRVALRKLTANCVFVSHSSSGDSTLRCAIRISLTRYSTTASLPNHKSGWMSQEQKRRNEDMFIVGMME</sequence>
<dbReference type="PANTHER" id="PTHR24305:SF168">
    <property type="entry name" value="P450, PUTATIVE (EUROFUNG)-RELATED"/>
    <property type="match status" value="1"/>
</dbReference>